<name>A0A9P8EUF1_AURME</name>
<comment type="caution">
    <text evidence="1">The sequence shown here is derived from an EMBL/GenBank/DDBJ whole genome shotgun (WGS) entry which is preliminary data.</text>
</comment>
<evidence type="ECO:0000313" key="2">
    <source>
        <dbReference type="Proteomes" id="UP000779574"/>
    </source>
</evidence>
<dbReference type="OrthoDB" id="3928438at2759"/>
<sequence length="86" mass="9810">MELTFRDTISTESLNEYDAFMAGVADSSFLSREHKDGIIVVNEHNSEDHSIFKTEKFKASELAAAYFEQERKMAVQMGLINEDKES</sequence>
<dbReference type="EMBL" id="JAHFXF010000054">
    <property type="protein sequence ID" value="KAG9698400.1"/>
    <property type="molecule type" value="Genomic_DNA"/>
</dbReference>
<feature type="non-terminal residue" evidence="1">
    <location>
        <position position="86"/>
    </location>
</feature>
<accession>A0A9P8EUF1</accession>
<dbReference type="AlphaFoldDB" id="A0A9P8EUF1"/>
<evidence type="ECO:0000313" key="1">
    <source>
        <dbReference type="EMBL" id="KAG9698400.1"/>
    </source>
</evidence>
<protein>
    <submittedName>
        <fullName evidence="1">Uncharacterized protein</fullName>
    </submittedName>
</protein>
<gene>
    <name evidence="1" type="ORF">KCU76_g2281</name>
</gene>
<proteinExistence type="predicted"/>
<reference evidence="1" key="2">
    <citation type="submission" date="2021-08" db="EMBL/GenBank/DDBJ databases">
        <authorList>
            <person name="Gostincar C."/>
            <person name="Sun X."/>
            <person name="Song Z."/>
            <person name="Gunde-Cimerman N."/>
        </authorList>
    </citation>
    <scope>NUCLEOTIDE SEQUENCE</scope>
    <source>
        <strain evidence="1">EXF-9911</strain>
    </source>
</reference>
<dbReference type="Proteomes" id="UP000779574">
    <property type="component" value="Unassembled WGS sequence"/>
</dbReference>
<organism evidence="1 2">
    <name type="scientific">Aureobasidium melanogenum</name>
    <name type="common">Aureobasidium pullulans var. melanogenum</name>
    <dbReference type="NCBI Taxonomy" id="46634"/>
    <lineage>
        <taxon>Eukaryota</taxon>
        <taxon>Fungi</taxon>
        <taxon>Dikarya</taxon>
        <taxon>Ascomycota</taxon>
        <taxon>Pezizomycotina</taxon>
        <taxon>Dothideomycetes</taxon>
        <taxon>Dothideomycetidae</taxon>
        <taxon>Dothideales</taxon>
        <taxon>Saccotheciaceae</taxon>
        <taxon>Aureobasidium</taxon>
    </lineage>
</organism>
<reference evidence="1" key="1">
    <citation type="journal article" date="2021" name="J Fungi (Basel)">
        <title>Virulence traits and population genomics of the black yeast Aureobasidium melanogenum.</title>
        <authorList>
            <person name="Cernosa A."/>
            <person name="Sun X."/>
            <person name="Gostincar C."/>
            <person name="Fang C."/>
            <person name="Gunde-Cimerman N."/>
            <person name="Song Z."/>
        </authorList>
    </citation>
    <scope>NUCLEOTIDE SEQUENCE</scope>
    <source>
        <strain evidence="1">EXF-9911</strain>
    </source>
</reference>